<dbReference type="SUPFAM" id="SSF103473">
    <property type="entry name" value="MFS general substrate transporter"/>
    <property type="match status" value="1"/>
</dbReference>
<feature type="transmembrane region" description="Helical" evidence="9">
    <location>
        <begin position="361"/>
        <end position="385"/>
    </location>
</feature>
<keyword evidence="3" id="KW-0813">Transport</keyword>
<gene>
    <name evidence="12" type="ORF">GQ43DRAFT_455567</name>
</gene>
<dbReference type="Proteomes" id="UP000799536">
    <property type="component" value="Unassembled WGS sequence"/>
</dbReference>
<comment type="caution">
    <text evidence="12">The sequence shown here is derived from an EMBL/GenBank/DDBJ whole genome shotgun (WGS) entry which is preliminary data.</text>
</comment>
<evidence type="ECO:0000256" key="2">
    <source>
        <dbReference type="ARBA" id="ARBA00004308"/>
    </source>
</evidence>
<feature type="transmembrane region" description="Helical" evidence="9">
    <location>
        <begin position="156"/>
        <end position="175"/>
    </location>
</feature>
<dbReference type="Pfam" id="PF07690">
    <property type="entry name" value="MFS_1"/>
    <property type="match status" value="1"/>
</dbReference>
<keyword evidence="13" id="KW-1185">Reference proteome</keyword>
<organism evidence="12 13">
    <name type="scientific">Delitschia confertaspora ATCC 74209</name>
    <dbReference type="NCBI Taxonomy" id="1513339"/>
    <lineage>
        <taxon>Eukaryota</taxon>
        <taxon>Fungi</taxon>
        <taxon>Dikarya</taxon>
        <taxon>Ascomycota</taxon>
        <taxon>Pezizomycotina</taxon>
        <taxon>Dothideomycetes</taxon>
        <taxon>Pleosporomycetidae</taxon>
        <taxon>Pleosporales</taxon>
        <taxon>Delitschiaceae</taxon>
        <taxon>Delitschia</taxon>
    </lineage>
</organism>
<dbReference type="GO" id="GO:0022857">
    <property type="term" value="F:transmembrane transporter activity"/>
    <property type="evidence" value="ECO:0007669"/>
    <property type="project" value="InterPro"/>
</dbReference>
<feature type="region of interest" description="Disordered" evidence="8">
    <location>
        <begin position="582"/>
        <end position="606"/>
    </location>
</feature>
<feature type="region of interest" description="Disordered" evidence="8">
    <location>
        <begin position="1345"/>
        <end position="1383"/>
    </location>
</feature>
<feature type="transmembrane region" description="Helical" evidence="9">
    <location>
        <begin position="275"/>
        <end position="297"/>
    </location>
</feature>
<feature type="transmembrane region" description="Helical" evidence="9">
    <location>
        <begin position="459"/>
        <end position="478"/>
    </location>
</feature>
<dbReference type="Pfam" id="PF02383">
    <property type="entry name" value="Syja_N"/>
    <property type="match status" value="1"/>
</dbReference>
<evidence type="ECO:0000313" key="13">
    <source>
        <dbReference type="Proteomes" id="UP000799536"/>
    </source>
</evidence>
<evidence type="ECO:0000256" key="1">
    <source>
        <dbReference type="ARBA" id="ARBA00004141"/>
    </source>
</evidence>
<feature type="transmembrane region" description="Helical" evidence="9">
    <location>
        <begin position="428"/>
        <end position="447"/>
    </location>
</feature>
<keyword evidence="5" id="KW-0378">Hydrolase</keyword>
<dbReference type="GO" id="GO:0043813">
    <property type="term" value="F:phosphatidylinositol-3,5-bisphosphate 5-phosphatase activity"/>
    <property type="evidence" value="ECO:0007669"/>
    <property type="project" value="InterPro"/>
</dbReference>
<dbReference type="PROSITE" id="PS50850">
    <property type="entry name" value="MFS"/>
    <property type="match status" value="1"/>
</dbReference>
<evidence type="ECO:0000256" key="5">
    <source>
        <dbReference type="ARBA" id="ARBA00022801"/>
    </source>
</evidence>
<reference evidence="12" key="1">
    <citation type="journal article" date="2020" name="Stud. Mycol.">
        <title>101 Dothideomycetes genomes: a test case for predicting lifestyles and emergence of pathogens.</title>
        <authorList>
            <person name="Haridas S."/>
            <person name="Albert R."/>
            <person name="Binder M."/>
            <person name="Bloem J."/>
            <person name="Labutti K."/>
            <person name="Salamov A."/>
            <person name="Andreopoulos B."/>
            <person name="Baker S."/>
            <person name="Barry K."/>
            <person name="Bills G."/>
            <person name="Bluhm B."/>
            <person name="Cannon C."/>
            <person name="Castanera R."/>
            <person name="Culley D."/>
            <person name="Daum C."/>
            <person name="Ezra D."/>
            <person name="Gonzalez J."/>
            <person name="Henrissat B."/>
            <person name="Kuo A."/>
            <person name="Liang C."/>
            <person name="Lipzen A."/>
            <person name="Lutzoni F."/>
            <person name="Magnuson J."/>
            <person name="Mondo S."/>
            <person name="Nolan M."/>
            <person name="Ohm R."/>
            <person name="Pangilinan J."/>
            <person name="Park H.-J."/>
            <person name="Ramirez L."/>
            <person name="Alfaro M."/>
            <person name="Sun H."/>
            <person name="Tritt A."/>
            <person name="Yoshinaga Y."/>
            <person name="Zwiers L.-H."/>
            <person name="Turgeon B."/>
            <person name="Goodwin S."/>
            <person name="Spatafora J."/>
            <person name="Crous P."/>
            <person name="Grigoriev I."/>
        </authorList>
    </citation>
    <scope>NUCLEOTIDE SEQUENCE</scope>
    <source>
        <strain evidence="12">ATCC 74209</strain>
    </source>
</reference>
<keyword evidence="7 9" id="KW-0472">Membrane</keyword>
<evidence type="ECO:0000259" key="10">
    <source>
        <dbReference type="PROSITE" id="PS50275"/>
    </source>
</evidence>
<protein>
    <recommendedName>
        <fullName evidence="14">SAC domain-containing protein</fullName>
    </recommendedName>
</protein>
<dbReference type="GO" id="GO:0016020">
    <property type="term" value="C:membrane"/>
    <property type="evidence" value="ECO:0007669"/>
    <property type="project" value="UniProtKB-SubCell"/>
</dbReference>
<evidence type="ECO:0000256" key="7">
    <source>
        <dbReference type="ARBA" id="ARBA00023136"/>
    </source>
</evidence>
<evidence type="ECO:0000256" key="8">
    <source>
        <dbReference type="SAM" id="MobiDB-lite"/>
    </source>
</evidence>
<proteinExistence type="predicted"/>
<dbReference type="OrthoDB" id="405996at2759"/>
<feature type="compositionally biased region" description="Basic and acidic residues" evidence="8">
    <location>
        <begin position="629"/>
        <end position="649"/>
    </location>
</feature>
<feature type="compositionally biased region" description="Basic and acidic residues" evidence="8">
    <location>
        <begin position="40"/>
        <end position="52"/>
    </location>
</feature>
<dbReference type="PANTHER" id="PTHR45738:SF5">
    <property type="entry name" value="POLYPHOSPHOINOSITIDE PHOSPHATASE"/>
    <property type="match status" value="1"/>
</dbReference>
<dbReference type="FunFam" id="1.20.1250.20:FF:000013">
    <property type="entry name" value="MFS general substrate transporter"/>
    <property type="match status" value="1"/>
</dbReference>
<feature type="region of interest" description="Disordered" evidence="8">
    <location>
        <begin position="1"/>
        <end position="90"/>
    </location>
</feature>
<feature type="transmembrane region" description="Helical" evidence="9">
    <location>
        <begin position="244"/>
        <end position="263"/>
    </location>
</feature>
<evidence type="ECO:0000313" key="12">
    <source>
        <dbReference type="EMBL" id="KAF2201743.1"/>
    </source>
</evidence>
<dbReference type="InterPro" id="IPR011701">
    <property type="entry name" value="MFS"/>
</dbReference>
<evidence type="ECO:0008006" key="14">
    <source>
        <dbReference type="Google" id="ProtNLM"/>
    </source>
</evidence>
<keyword evidence="6 9" id="KW-1133">Transmembrane helix</keyword>
<evidence type="ECO:0000259" key="11">
    <source>
        <dbReference type="PROSITE" id="PS50850"/>
    </source>
</evidence>
<feature type="transmembrane region" description="Helical" evidence="9">
    <location>
        <begin position="117"/>
        <end position="136"/>
    </location>
</feature>
<dbReference type="InterPro" id="IPR002013">
    <property type="entry name" value="SAC_dom"/>
</dbReference>
<dbReference type="PANTHER" id="PTHR45738">
    <property type="entry name" value="POLYPHOSPHOINOSITIDE PHOSPHATASE"/>
    <property type="match status" value="1"/>
</dbReference>
<feature type="compositionally biased region" description="Basic and acidic residues" evidence="8">
    <location>
        <begin position="65"/>
        <end position="75"/>
    </location>
</feature>
<accession>A0A9P4MW39</accession>
<feature type="region of interest" description="Disordered" evidence="8">
    <location>
        <begin position="1415"/>
        <end position="1448"/>
    </location>
</feature>
<evidence type="ECO:0000256" key="9">
    <source>
        <dbReference type="SAM" id="Phobius"/>
    </source>
</evidence>
<dbReference type="PROSITE" id="PS50275">
    <property type="entry name" value="SAC"/>
    <property type="match status" value="1"/>
</dbReference>
<sequence>MSGPLQALRNTRESLESPSTDDAPTHLTPPSESDPDNDSGIDRDDHGRENHRMRNLSSVYAVNRGSREHYDGEDSKSDEDENFRPAPGRDSIDSIANYELYTPEEDRAVRRKLDRRLVLFMAMLYCLSFLDRSNIGNARIAGLEKDLKLSSKQYEWLLWAFYITYIAFEWMTLMYRIVPPHIYISICILSWGIIASLQSLTTSFGSLLALRALLGVGEAAFGPGVPFYLSFFFRRHELAFRTGLFISASPLSSSFAGVLAWAITKLAEHVPLAPWRLLFILEGFPSVLVAVWAWDAIPDGPGTAKFLNSRLQEVAILRLRQQKEETDDEYEELGKGGLRRARRSKVKIREVLQTLLDPKCYLTALMFFSCNVAFSSMPVFLPTIIRDMGHTSLDAQALSAPPYLFASAVVILTAYLSDRYQTRSTFIMLHSLLATFGYLTIAVVGHYRWQNNTIRYLGLYPAIAGFFSAITVIITWTINNQESDAAKGTGMAVLNIIGQMGPLVGTSIFPKKDAPYYVRGMVVCAVFMAVVGILAYFLRLVLIYQNKGKNGVDGETDAAKLLFQMDLPKSNPEMAELANLLPGPTKAADSPDSIAKEGSTDVSEMSSAVGSPLTAISSEAPLIELKPDAVGDLEKEQGSTRDTESLKLDGDEEDPAIPTSFQRFASPAATRKDKAYEKVGEEGINRMHKFTLYETSTRFYLIGSDTLDKHYRVLKIDRTAPPGHLNIFEDDIVYDRREMNQLLNAIDDGNKGSGGMKQKCSAWGLLGFIRFTEAYYMLLITKRAQVAMIGGHYIYQVDGTELIPLTTGSTSRFQKDRNPEEARFLSILNTLDLKTGFYFSYSYNITRCLQQNIIREREALNEGIKTASFYDVNDMFVWNNYLLEPARVALKSPYDWCRPIIHGYIDQSSMDVFGRRVFITIIARRSRFFAGARFLKRGANDLGYVANDVETEQIVSEGNTTSFHAPGPRLYASPTYTSYVQHRGSIPLYWTQDNTGVTPKPDIDLNLVDPFFSAAALHFDNLFQRYGAPVYVLNLIKSRERTPRESKLLHEYQNAINYLNQALPADKKIIYEAFDMARAAKTRGQDVIGTLENIAEKVLQTTDFFHNGDHSLDDPKIQNGVARTNCIDCLDRTNACQFVVGKRALGRQLQALGVIEGNTVEYDTDCVNMFTQMFHGHGDAIAIQYGGSHLVNTMSTYRKINHWQNSSRDMVESFKRYYHNSFLDSQRQEAYNLFLGNYIFAQGRPMLWDLPTDYYLHHEDPRQWLTRGRRDYINWYTPAYLEERKLPGSTLVPLGSRGVGEYDDYWLEYYRPLSVSSFRKIFAFKLISPIRPFAEKTVPSRDINMSPFIVRKSPNEQESPEKPDKKQSRKGVTILDPSDPHRHGLLARHKKEHHLSVPSSGRISPVKSSILRDPHFETQTPSSTSASINASQSLGASMSTSRGDQKNFIPADKTQMTQWTLTQFYENSLHPSVTLAEEDEYSRYVEHPLNLPLVVGTETPSPDDPVAMDFIEYLSMANVMDNYIDTASVRPSATYMRSSTVADNVPIRPSISAHTTVSKPELYAATISSSHSSDITGLHIPTGTGRFHHIPEEDIEEYRQYLGMRGKENVLDVLGEDFRMKRYKAYRQWLKGKSFFKQGRGDLEFGYRGHV</sequence>
<feature type="transmembrane region" description="Helical" evidence="9">
    <location>
        <begin position="212"/>
        <end position="232"/>
    </location>
</feature>
<feature type="region of interest" description="Disordered" evidence="8">
    <location>
        <begin position="629"/>
        <end position="655"/>
    </location>
</feature>
<feature type="transmembrane region" description="Helical" evidence="9">
    <location>
        <begin position="490"/>
        <end position="510"/>
    </location>
</feature>
<dbReference type="Gene3D" id="1.20.1250.20">
    <property type="entry name" value="MFS general substrate transporter like domains"/>
    <property type="match status" value="1"/>
</dbReference>
<keyword evidence="4 9" id="KW-0812">Transmembrane</keyword>
<dbReference type="InterPro" id="IPR043573">
    <property type="entry name" value="Fig4-like"/>
</dbReference>
<evidence type="ECO:0000256" key="3">
    <source>
        <dbReference type="ARBA" id="ARBA00022448"/>
    </source>
</evidence>
<dbReference type="FunFam" id="1.20.1250.20:FF:000018">
    <property type="entry name" value="MFS transporter permease"/>
    <property type="match status" value="1"/>
</dbReference>
<dbReference type="InterPro" id="IPR020846">
    <property type="entry name" value="MFS_dom"/>
</dbReference>
<feature type="domain" description="Major facilitator superfamily (MFS) profile" evidence="11">
    <location>
        <begin position="117"/>
        <end position="547"/>
    </location>
</feature>
<feature type="transmembrane region" description="Helical" evidence="9">
    <location>
        <begin position="397"/>
        <end position="416"/>
    </location>
</feature>
<dbReference type="InterPro" id="IPR036259">
    <property type="entry name" value="MFS_trans_sf"/>
</dbReference>
<feature type="transmembrane region" description="Helical" evidence="9">
    <location>
        <begin position="516"/>
        <end position="538"/>
    </location>
</feature>
<name>A0A9P4MW39_9PLEO</name>
<comment type="subcellular location">
    <subcellularLocation>
        <location evidence="2">Endomembrane system</location>
    </subcellularLocation>
    <subcellularLocation>
        <location evidence="1">Membrane</location>
        <topology evidence="1">Multi-pass membrane protein</topology>
    </subcellularLocation>
</comment>
<feature type="compositionally biased region" description="Basic and acidic residues" evidence="8">
    <location>
        <begin position="1353"/>
        <end position="1366"/>
    </location>
</feature>
<feature type="compositionally biased region" description="Low complexity" evidence="8">
    <location>
        <begin position="1422"/>
        <end position="1433"/>
    </location>
</feature>
<dbReference type="EMBL" id="ML993963">
    <property type="protein sequence ID" value="KAF2201743.1"/>
    <property type="molecule type" value="Genomic_DNA"/>
</dbReference>
<evidence type="ECO:0000256" key="4">
    <source>
        <dbReference type="ARBA" id="ARBA00022692"/>
    </source>
</evidence>
<evidence type="ECO:0000256" key="6">
    <source>
        <dbReference type="ARBA" id="ARBA00022989"/>
    </source>
</evidence>
<feature type="domain" description="SAC" evidence="10">
    <location>
        <begin position="828"/>
        <end position="1187"/>
    </location>
</feature>
<dbReference type="GO" id="GO:0012505">
    <property type="term" value="C:endomembrane system"/>
    <property type="evidence" value="ECO:0007669"/>
    <property type="project" value="UniProtKB-SubCell"/>
</dbReference>
<feature type="transmembrane region" description="Helical" evidence="9">
    <location>
        <begin position="182"/>
        <end position="200"/>
    </location>
</feature>
<dbReference type="GO" id="GO:0046856">
    <property type="term" value="P:phosphatidylinositol dephosphorylation"/>
    <property type="evidence" value="ECO:0007669"/>
    <property type="project" value="InterPro"/>
</dbReference>